<feature type="region of interest" description="Disordered" evidence="1">
    <location>
        <begin position="1"/>
        <end position="24"/>
    </location>
</feature>
<comment type="caution">
    <text evidence="2">The sequence shown here is derived from an EMBL/GenBank/DDBJ whole genome shotgun (WGS) entry which is preliminary data.</text>
</comment>
<accession>A0A834P4W9</accession>
<name>A0A834P4W9_VESPE</name>
<evidence type="ECO:0000313" key="2">
    <source>
        <dbReference type="EMBL" id="KAF7429173.1"/>
    </source>
</evidence>
<reference evidence="2" key="1">
    <citation type="journal article" date="2020" name="G3 (Bethesda)">
        <title>High-Quality Assemblies for Three Invasive Social Wasps from the &lt;i&gt;Vespula&lt;/i&gt; Genus.</title>
        <authorList>
            <person name="Harrop T.W.R."/>
            <person name="Guhlin J."/>
            <person name="McLaughlin G.M."/>
            <person name="Permina E."/>
            <person name="Stockwell P."/>
            <person name="Gilligan J."/>
            <person name="Le Lec M.F."/>
            <person name="Gruber M.A.M."/>
            <person name="Quinn O."/>
            <person name="Lovegrove M."/>
            <person name="Duncan E.J."/>
            <person name="Remnant E.J."/>
            <person name="Van Eeckhoven J."/>
            <person name="Graham B."/>
            <person name="Knapp R.A."/>
            <person name="Langford K.W."/>
            <person name="Kronenberg Z."/>
            <person name="Press M.O."/>
            <person name="Eacker S.M."/>
            <person name="Wilson-Rankin E.E."/>
            <person name="Purcell J."/>
            <person name="Lester P.J."/>
            <person name="Dearden P.K."/>
        </authorList>
    </citation>
    <scope>NUCLEOTIDE SEQUENCE</scope>
    <source>
        <strain evidence="2">Volc-1</strain>
    </source>
</reference>
<feature type="compositionally biased region" description="Acidic residues" evidence="1">
    <location>
        <begin position="84"/>
        <end position="102"/>
    </location>
</feature>
<feature type="region of interest" description="Disordered" evidence="1">
    <location>
        <begin position="83"/>
        <end position="109"/>
    </location>
</feature>
<dbReference type="EMBL" id="JACSDY010000004">
    <property type="protein sequence ID" value="KAF7429173.1"/>
    <property type="molecule type" value="Genomic_DNA"/>
</dbReference>
<evidence type="ECO:0000313" key="3">
    <source>
        <dbReference type="Proteomes" id="UP000600918"/>
    </source>
</evidence>
<proteinExistence type="predicted"/>
<dbReference type="Proteomes" id="UP000600918">
    <property type="component" value="Unassembled WGS sequence"/>
</dbReference>
<keyword evidence="3" id="KW-1185">Reference proteome</keyword>
<sequence length="134" mass="15348">MPRFFTTKTSEDGRSLERDIKGIGRKPEDATRKWCDVKILNGDGGPSCKRGKAVTELVGIAVLLGNYTKLHFTVGSLKAKARFEEEEGEEEEEEEEREEEEVSSSMKVLRRKTKELRSGRLLWLLQSWYVLEPS</sequence>
<evidence type="ECO:0000256" key="1">
    <source>
        <dbReference type="SAM" id="MobiDB-lite"/>
    </source>
</evidence>
<organism evidence="2 3">
    <name type="scientific">Vespula pensylvanica</name>
    <name type="common">Western yellow jacket</name>
    <name type="synonym">Wasp</name>
    <dbReference type="NCBI Taxonomy" id="30213"/>
    <lineage>
        <taxon>Eukaryota</taxon>
        <taxon>Metazoa</taxon>
        <taxon>Ecdysozoa</taxon>
        <taxon>Arthropoda</taxon>
        <taxon>Hexapoda</taxon>
        <taxon>Insecta</taxon>
        <taxon>Pterygota</taxon>
        <taxon>Neoptera</taxon>
        <taxon>Endopterygota</taxon>
        <taxon>Hymenoptera</taxon>
        <taxon>Apocrita</taxon>
        <taxon>Aculeata</taxon>
        <taxon>Vespoidea</taxon>
        <taxon>Vespidae</taxon>
        <taxon>Vespinae</taxon>
        <taxon>Vespula</taxon>
    </lineage>
</organism>
<protein>
    <submittedName>
        <fullName evidence="2">Uncharacterized protein</fullName>
    </submittedName>
</protein>
<dbReference type="AlphaFoldDB" id="A0A834P4W9"/>
<gene>
    <name evidence="2" type="ORF">H0235_005571</name>
</gene>
<feature type="compositionally biased region" description="Basic and acidic residues" evidence="1">
    <location>
        <begin position="9"/>
        <end position="24"/>
    </location>
</feature>